<organism evidence="1 2">
    <name type="scientific">Necator americanus</name>
    <name type="common">Human hookworm</name>
    <dbReference type="NCBI Taxonomy" id="51031"/>
    <lineage>
        <taxon>Eukaryota</taxon>
        <taxon>Metazoa</taxon>
        <taxon>Ecdysozoa</taxon>
        <taxon>Nematoda</taxon>
        <taxon>Chromadorea</taxon>
        <taxon>Rhabditida</taxon>
        <taxon>Rhabditina</taxon>
        <taxon>Rhabditomorpha</taxon>
        <taxon>Strongyloidea</taxon>
        <taxon>Ancylostomatidae</taxon>
        <taxon>Bunostominae</taxon>
        <taxon>Necator</taxon>
    </lineage>
</organism>
<evidence type="ECO:0000313" key="1">
    <source>
        <dbReference type="EMBL" id="KAK6758734.1"/>
    </source>
</evidence>
<evidence type="ECO:0000313" key="2">
    <source>
        <dbReference type="Proteomes" id="UP001303046"/>
    </source>
</evidence>
<dbReference type="CTD" id="25351163"/>
<accession>A0ABR1E7R9</accession>
<name>A0ABR1E7R9_NECAM</name>
<proteinExistence type="predicted"/>
<reference evidence="1 2" key="1">
    <citation type="submission" date="2023-08" db="EMBL/GenBank/DDBJ databases">
        <title>A Necator americanus chromosomal reference genome.</title>
        <authorList>
            <person name="Ilik V."/>
            <person name="Petrzelkova K.J."/>
            <person name="Pardy F."/>
            <person name="Fuh T."/>
            <person name="Niatou-Singa F.S."/>
            <person name="Gouil Q."/>
            <person name="Baker L."/>
            <person name="Ritchie M.E."/>
            <person name="Jex A.R."/>
            <person name="Gazzola D."/>
            <person name="Li H."/>
            <person name="Toshio Fujiwara R."/>
            <person name="Zhan B."/>
            <person name="Aroian R.V."/>
            <person name="Pafco B."/>
            <person name="Schwarz E.M."/>
        </authorList>
    </citation>
    <scope>NUCLEOTIDE SEQUENCE [LARGE SCALE GENOMIC DNA]</scope>
    <source>
        <strain evidence="1 2">Aroian</strain>
        <tissue evidence="1">Whole animal</tissue>
    </source>
</reference>
<protein>
    <submittedName>
        <fullName evidence="1">Uncharacterized protein</fullName>
    </submittedName>
</protein>
<dbReference type="KEGG" id="nai:NECAME_11134"/>
<dbReference type="Proteomes" id="UP001303046">
    <property type="component" value="Unassembled WGS sequence"/>
</dbReference>
<gene>
    <name evidence="1" type="primary">Necator_chrV.g20931</name>
    <name evidence="1" type="ORF">RB195_016138</name>
</gene>
<dbReference type="EMBL" id="JAVFWL010000005">
    <property type="protein sequence ID" value="KAK6758734.1"/>
    <property type="molecule type" value="Genomic_DNA"/>
</dbReference>
<keyword evidence="2" id="KW-1185">Reference proteome</keyword>
<sequence>MTSDVEIFRGTRRVPESRRKHQAMTRSGMDRSDGRARINQSPAQVRGNGDLQLQADHNHKMAKTRHEIPAILYHTEEA</sequence>
<comment type="caution">
    <text evidence="1">The sequence shown here is derived from an EMBL/GenBank/DDBJ whole genome shotgun (WGS) entry which is preliminary data.</text>
</comment>